<comment type="caution">
    <text evidence="1">The sequence shown here is derived from an EMBL/GenBank/DDBJ whole genome shotgun (WGS) entry which is preliminary data.</text>
</comment>
<dbReference type="Proteomes" id="UP000830395">
    <property type="component" value="Chromosome 26"/>
</dbReference>
<gene>
    <name evidence="1" type="ORF">PDJAM_G00162300</name>
</gene>
<keyword evidence="2" id="KW-1185">Reference proteome</keyword>
<feature type="non-terminal residue" evidence="1">
    <location>
        <position position="76"/>
    </location>
</feature>
<accession>A0ACC5ZL36</accession>
<evidence type="ECO:0000313" key="2">
    <source>
        <dbReference type="Proteomes" id="UP000830395"/>
    </source>
</evidence>
<organism evidence="1 2">
    <name type="scientific">Pangasius djambal</name>
    <dbReference type="NCBI Taxonomy" id="1691987"/>
    <lineage>
        <taxon>Eukaryota</taxon>
        <taxon>Metazoa</taxon>
        <taxon>Chordata</taxon>
        <taxon>Craniata</taxon>
        <taxon>Vertebrata</taxon>
        <taxon>Euteleostomi</taxon>
        <taxon>Actinopterygii</taxon>
        <taxon>Neopterygii</taxon>
        <taxon>Teleostei</taxon>
        <taxon>Ostariophysi</taxon>
        <taxon>Siluriformes</taxon>
        <taxon>Pangasiidae</taxon>
        <taxon>Pangasius</taxon>
    </lineage>
</organism>
<sequence>MTNDEKLKTRKESQAVNSLTVHAYASVPGSKNYLHIGLLTEELEFGNQFFISMNILTPHAHKNHDITYMIISKGQI</sequence>
<dbReference type="EMBL" id="CM041000">
    <property type="protein sequence ID" value="MCJ8748223.1"/>
    <property type="molecule type" value="Genomic_DNA"/>
</dbReference>
<protein>
    <submittedName>
        <fullName evidence="1">Uncharacterized protein</fullName>
    </submittedName>
</protein>
<name>A0ACC5ZL36_9TELE</name>
<proteinExistence type="predicted"/>
<reference evidence="1" key="1">
    <citation type="submission" date="2020-02" db="EMBL/GenBank/DDBJ databases">
        <title>Genome sequencing of the panga catfish, Pangasius djambal.</title>
        <authorList>
            <person name="Wen M."/>
            <person name="Zahm M."/>
            <person name="Roques C."/>
            <person name="Cabau C."/>
            <person name="Klopp C."/>
            <person name="Donnadieu C."/>
            <person name="Jouanno E."/>
            <person name="Avarre J.-C."/>
            <person name="Campet M."/>
            <person name="Ha T."/>
            <person name="Dugue R."/>
            <person name="Lampietro C."/>
            <person name="Louis A."/>
            <person name="Herpin A."/>
            <person name="Echchiki A."/>
            <person name="Berthelot C."/>
            <person name="Parey E."/>
            <person name="Roest-Crollius H."/>
            <person name="Braasch I."/>
            <person name="Postlethwait J.H."/>
            <person name="Bobe J."/>
            <person name="Montfort J."/>
            <person name="Bouchez O."/>
            <person name="Begum T."/>
            <person name="Schartl M."/>
            <person name="Gustiano R."/>
            <person name="Guiguen Y."/>
        </authorList>
    </citation>
    <scope>NUCLEOTIDE SEQUENCE</scope>
    <source>
        <strain evidence="1">Pdj_M5554</strain>
    </source>
</reference>
<evidence type="ECO:0000313" key="1">
    <source>
        <dbReference type="EMBL" id="MCJ8748223.1"/>
    </source>
</evidence>